<dbReference type="GO" id="GO:0006431">
    <property type="term" value="P:methionyl-tRNA aminoacylation"/>
    <property type="evidence" value="ECO:0007669"/>
    <property type="project" value="InterPro"/>
</dbReference>
<dbReference type="CDD" id="cd07957">
    <property type="entry name" value="Anticodon_Ia_Met"/>
    <property type="match status" value="1"/>
</dbReference>
<evidence type="ECO:0000256" key="7">
    <source>
        <dbReference type="ARBA" id="ARBA00023146"/>
    </source>
</evidence>
<dbReference type="EC" id="6.1.1.10" evidence="2"/>
<dbReference type="PANTHER" id="PTHR43326:SF1">
    <property type="entry name" value="METHIONINE--TRNA LIGASE, MITOCHONDRIAL"/>
    <property type="match status" value="1"/>
</dbReference>
<dbReference type="InterPro" id="IPR033911">
    <property type="entry name" value="MetRS_core"/>
</dbReference>
<gene>
    <name evidence="12" type="ORF">N7492_009538</name>
</gene>
<evidence type="ECO:0000256" key="6">
    <source>
        <dbReference type="ARBA" id="ARBA00022917"/>
    </source>
</evidence>
<keyword evidence="13" id="KW-1185">Reference proteome</keyword>
<protein>
    <recommendedName>
        <fullName evidence="9">Probable methionine--tRNA ligase, mitochondrial</fullName>
        <ecNumber evidence="2">6.1.1.10</ecNumber>
    </recommendedName>
</protein>
<dbReference type="SUPFAM" id="SSF52374">
    <property type="entry name" value="Nucleotidylyl transferase"/>
    <property type="match status" value="1"/>
</dbReference>
<dbReference type="Gene3D" id="3.40.50.620">
    <property type="entry name" value="HUPs"/>
    <property type="match status" value="1"/>
</dbReference>
<dbReference type="NCBIfam" id="TIGR00398">
    <property type="entry name" value="metG"/>
    <property type="match status" value="1"/>
</dbReference>
<evidence type="ECO:0000313" key="12">
    <source>
        <dbReference type="EMBL" id="KAJ5156735.1"/>
    </source>
</evidence>
<reference evidence="12" key="1">
    <citation type="submission" date="2022-11" db="EMBL/GenBank/DDBJ databases">
        <authorList>
            <person name="Petersen C."/>
        </authorList>
    </citation>
    <scope>NUCLEOTIDE SEQUENCE</scope>
    <source>
        <strain evidence="12">IBT 21917</strain>
    </source>
</reference>
<accession>A0A9W9HV28</accession>
<evidence type="ECO:0000256" key="4">
    <source>
        <dbReference type="ARBA" id="ARBA00022741"/>
    </source>
</evidence>
<evidence type="ECO:0000256" key="5">
    <source>
        <dbReference type="ARBA" id="ARBA00022840"/>
    </source>
</evidence>
<dbReference type="OrthoDB" id="24670at2759"/>
<keyword evidence="6 10" id="KW-0648">Protein biosynthesis</keyword>
<keyword evidence="5 10" id="KW-0067">ATP-binding</keyword>
<reference evidence="12" key="2">
    <citation type="journal article" date="2023" name="IMA Fungus">
        <title>Comparative genomic study of the Penicillium genus elucidates a diverse pangenome and 15 lateral gene transfer events.</title>
        <authorList>
            <person name="Petersen C."/>
            <person name="Sorensen T."/>
            <person name="Nielsen M.R."/>
            <person name="Sondergaard T.E."/>
            <person name="Sorensen J.L."/>
            <person name="Fitzpatrick D.A."/>
            <person name="Frisvad J.C."/>
            <person name="Nielsen K.L."/>
        </authorList>
    </citation>
    <scope>NUCLEOTIDE SEQUENCE</scope>
    <source>
        <strain evidence="12">IBT 21917</strain>
    </source>
</reference>
<keyword evidence="4 10" id="KW-0547">Nucleotide-binding</keyword>
<evidence type="ECO:0000313" key="13">
    <source>
        <dbReference type="Proteomes" id="UP001146351"/>
    </source>
</evidence>
<dbReference type="SUPFAM" id="SSF47323">
    <property type="entry name" value="Anticodon-binding domain of a subclass of class I aminoacyl-tRNA synthetases"/>
    <property type="match status" value="1"/>
</dbReference>
<evidence type="ECO:0000256" key="2">
    <source>
        <dbReference type="ARBA" id="ARBA00012838"/>
    </source>
</evidence>
<dbReference type="FunFam" id="2.170.220.10:FF:000001">
    <property type="entry name" value="methionine--tRNA ligase, mitochondrial"/>
    <property type="match status" value="1"/>
</dbReference>
<evidence type="ECO:0000256" key="10">
    <source>
        <dbReference type="RuleBase" id="RU363039"/>
    </source>
</evidence>
<dbReference type="Proteomes" id="UP001146351">
    <property type="component" value="Unassembled WGS sequence"/>
</dbReference>
<comment type="catalytic activity">
    <reaction evidence="8">
        <text>tRNA(Met) + L-methionine + ATP = L-methionyl-tRNA(Met) + AMP + diphosphate</text>
        <dbReference type="Rhea" id="RHEA:13481"/>
        <dbReference type="Rhea" id="RHEA-COMP:9667"/>
        <dbReference type="Rhea" id="RHEA-COMP:9698"/>
        <dbReference type="ChEBI" id="CHEBI:30616"/>
        <dbReference type="ChEBI" id="CHEBI:33019"/>
        <dbReference type="ChEBI" id="CHEBI:57844"/>
        <dbReference type="ChEBI" id="CHEBI:78442"/>
        <dbReference type="ChEBI" id="CHEBI:78530"/>
        <dbReference type="ChEBI" id="CHEBI:456215"/>
        <dbReference type="EC" id="6.1.1.10"/>
    </reaction>
</comment>
<dbReference type="Gene3D" id="1.10.730.10">
    <property type="entry name" value="Isoleucyl-tRNA Synthetase, Domain 1"/>
    <property type="match status" value="1"/>
</dbReference>
<dbReference type="InterPro" id="IPR014729">
    <property type="entry name" value="Rossmann-like_a/b/a_fold"/>
</dbReference>
<sequence length="499" mass="56303">MVMADILKRWQVLVGNSDAQLLTGTDEHGMKIQQAAMEAGMDTQAFCDMNCRTFEALAKAANLDHDHFIRTTDTAHRDAVQYFWEMLSHRGYIYTSKHEGWYSVSDETFYPQTQVQNSLDPATGRKRMVSVETGKEVEWSSETNYHFRLSAFKDRLLELYNRPDSFITPSQYSSAVINSVSSGLQDLSISRPVERLTWGIPVPGDDTQTIYVWLDALVNYLTQAGYPFPPGRENQSIWPADVHVVGKDIVRFHCVYWPAFLMALDLPLPRNVLVHGHWTMNREKMSKSTGNVVNPFYAIDRFGVDGMRFFLAYQGGLADDADYDNSFITRDYKKWLQGGIGNLLHRTIGCAKGRMHSFVQNSTANRGPTPTAEDVGHQTMLVLAPTKVAGHMTGLNPRAALQEIVSIIEKTNKYFHAAEPWKSPDPQWVLYNVAESLRISAILLQPFMPSKSQELLELLRVDTSNPLKRSFAAAVYGSDSEYGEGIKKGILFPPLITEE</sequence>
<dbReference type="InterPro" id="IPR023457">
    <property type="entry name" value="Met-tRNA_synth_2"/>
</dbReference>
<keyword evidence="3 10" id="KW-0436">Ligase</keyword>
<dbReference type="EMBL" id="JAPQKO010000006">
    <property type="protein sequence ID" value="KAJ5156735.1"/>
    <property type="molecule type" value="Genomic_DNA"/>
</dbReference>
<dbReference type="GO" id="GO:0005524">
    <property type="term" value="F:ATP binding"/>
    <property type="evidence" value="ECO:0007669"/>
    <property type="project" value="UniProtKB-KW"/>
</dbReference>
<evidence type="ECO:0000256" key="1">
    <source>
        <dbReference type="ARBA" id="ARBA00005594"/>
    </source>
</evidence>
<dbReference type="PRINTS" id="PR01041">
    <property type="entry name" value="TRNASYNTHMET"/>
</dbReference>
<comment type="similarity">
    <text evidence="1 10">Belongs to the class-I aminoacyl-tRNA synthetase family.</text>
</comment>
<name>A0A9W9HV28_9EURO</name>
<evidence type="ECO:0000256" key="9">
    <source>
        <dbReference type="ARBA" id="ARBA00068817"/>
    </source>
</evidence>
<dbReference type="AlphaFoldDB" id="A0A9W9HV28"/>
<dbReference type="Gene3D" id="2.170.220.10">
    <property type="match status" value="1"/>
</dbReference>
<keyword evidence="7 10" id="KW-0030">Aminoacyl-tRNA synthetase</keyword>
<dbReference type="GO" id="GO:0005739">
    <property type="term" value="C:mitochondrion"/>
    <property type="evidence" value="ECO:0007669"/>
    <property type="project" value="UniProtKB-ARBA"/>
</dbReference>
<evidence type="ECO:0000256" key="3">
    <source>
        <dbReference type="ARBA" id="ARBA00022598"/>
    </source>
</evidence>
<organism evidence="12 13">
    <name type="scientific">Penicillium capsulatum</name>
    <dbReference type="NCBI Taxonomy" id="69766"/>
    <lineage>
        <taxon>Eukaryota</taxon>
        <taxon>Fungi</taxon>
        <taxon>Dikarya</taxon>
        <taxon>Ascomycota</taxon>
        <taxon>Pezizomycotina</taxon>
        <taxon>Eurotiomycetes</taxon>
        <taxon>Eurotiomycetidae</taxon>
        <taxon>Eurotiales</taxon>
        <taxon>Aspergillaceae</taxon>
        <taxon>Penicillium</taxon>
    </lineage>
</organism>
<dbReference type="PANTHER" id="PTHR43326">
    <property type="entry name" value="METHIONYL-TRNA SYNTHETASE"/>
    <property type="match status" value="1"/>
</dbReference>
<evidence type="ECO:0000259" key="11">
    <source>
        <dbReference type="Pfam" id="PF09334"/>
    </source>
</evidence>
<dbReference type="GO" id="GO:0004825">
    <property type="term" value="F:methionine-tRNA ligase activity"/>
    <property type="evidence" value="ECO:0007669"/>
    <property type="project" value="UniProtKB-EC"/>
</dbReference>
<dbReference type="Pfam" id="PF09334">
    <property type="entry name" value="tRNA-synt_1g"/>
    <property type="match status" value="1"/>
</dbReference>
<dbReference type="InterPro" id="IPR015413">
    <property type="entry name" value="Methionyl/Leucyl_tRNA_Synth"/>
</dbReference>
<dbReference type="InterPro" id="IPR009080">
    <property type="entry name" value="tRNAsynth_Ia_anticodon-bd"/>
</dbReference>
<evidence type="ECO:0000256" key="8">
    <source>
        <dbReference type="ARBA" id="ARBA00047364"/>
    </source>
</evidence>
<dbReference type="InterPro" id="IPR014758">
    <property type="entry name" value="Met-tRNA_synth"/>
</dbReference>
<proteinExistence type="inferred from homology"/>
<dbReference type="CDD" id="cd00814">
    <property type="entry name" value="MetRS_core"/>
    <property type="match status" value="1"/>
</dbReference>
<comment type="caution">
    <text evidence="12">The sequence shown here is derived from an EMBL/GenBank/DDBJ whole genome shotgun (WGS) entry which is preliminary data.</text>
</comment>
<feature type="domain" description="Methionyl/Leucyl tRNA synthetase" evidence="11">
    <location>
        <begin position="1"/>
        <end position="347"/>
    </location>
</feature>
<dbReference type="InterPro" id="IPR041872">
    <property type="entry name" value="Anticodon_Met"/>
</dbReference>